<name>A0A128F4B8_9GAMM</name>
<protein>
    <recommendedName>
        <fullName evidence="9">TRAP transporter small permease protein</fullName>
    </recommendedName>
</protein>
<dbReference type="EMBL" id="FIZX01000002">
    <property type="protein sequence ID" value="CZF81623.1"/>
    <property type="molecule type" value="Genomic_DNA"/>
</dbReference>
<evidence type="ECO:0000256" key="1">
    <source>
        <dbReference type="ARBA" id="ARBA00004429"/>
    </source>
</evidence>
<comment type="subcellular location">
    <subcellularLocation>
        <location evidence="1 9">Cell inner membrane</location>
        <topology evidence="1 9">Multi-pass membrane protein</topology>
    </subcellularLocation>
</comment>
<organism evidence="11 12">
    <name type="scientific">Grimontia celer</name>
    <dbReference type="NCBI Taxonomy" id="1796497"/>
    <lineage>
        <taxon>Bacteria</taxon>
        <taxon>Pseudomonadati</taxon>
        <taxon>Pseudomonadota</taxon>
        <taxon>Gammaproteobacteria</taxon>
        <taxon>Vibrionales</taxon>
        <taxon>Vibrionaceae</taxon>
        <taxon>Grimontia</taxon>
    </lineage>
</organism>
<dbReference type="GO" id="GO:0005886">
    <property type="term" value="C:plasma membrane"/>
    <property type="evidence" value="ECO:0007669"/>
    <property type="project" value="UniProtKB-SubCell"/>
</dbReference>
<evidence type="ECO:0000313" key="11">
    <source>
        <dbReference type="EMBL" id="CZF81623.1"/>
    </source>
</evidence>
<dbReference type="RefSeq" id="WP_062663760.1">
    <property type="nucleotide sequence ID" value="NZ_FIZX01000002.1"/>
</dbReference>
<dbReference type="OrthoDB" id="2877624at2"/>
<sequence length="184" mass="20608">MVSNKTGIGQHYWSLFQQGCCYLFPLMRWTSAVALIGMMLLTVLDVLGRYLLGTPILGGSELTGFMLLVLVMLMLPLLVFKDDQIRVDLLTDAISPAFVKWVERIYSFGLSIGCIYLAMSVYKLAARADRKQLVTEYLEIPASWAMYAIAFCLLLSAFAFLFRGICSTATLDSHVESLEGERHD</sequence>
<evidence type="ECO:0000256" key="4">
    <source>
        <dbReference type="ARBA" id="ARBA00022519"/>
    </source>
</evidence>
<keyword evidence="12" id="KW-1185">Reference proteome</keyword>
<comment type="subunit">
    <text evidence="9">The complex comprises the extracytoplasmic solute receptor protein and the two transmembrane proteins.</text>
</comment>
<proteinExistence type="inferred from homology"/>
<evidence type="ECO:0000256" key="6">
    <source>
        <dbReference type="ARBA" id="ARBA00022989"/>
    </source>
</evidence>
<dbReference type="Pfam" id="PF04290">
    <property type="entry name" value="DctQ"/>
    <property type="match status" value="1"/>
</dbReference>
<evidence type="ECO:0000256" key="9">
    <source>
        <dbReference type="RuleBase" id="RU369079"/>
    </source>
</evidence>
<feature type="transmembrane region" description="Helical" evidence="9">
    <location>
        <begin position="32"/>
        <end position="52"/>
    </location>
</feature>
<evidence type="ECO:0000256" key="3">
    <source>
        <dbReference type="ARBA" id="ARBA00022475"/>
    </source>
</evidence>
<keyword evidence="4 9" id="KW-0997">Cell inner membrane</keyword>
<feature type="domain" description="Tripartite ATP-independent periplasmic transporters DctQ component" evidence="10">
    <location>
        <begin position="38"/>
        <end position="161"/>
    </location>
</feature>
<dbReference type="Proteomes" id="UP000071641">
    <property type="component" value="Unassembled WGS sequence"/>
</dbReference>
<keyword evidence="5 9" id="KW-0812">Transmembrane</keyword>
<feature type="transmembrane region" description="Helical" evidence="9">
    <location>
        <begin position="64"/>
        <end position="80"/>
    </location>
</feature>
<gene>
    <name evidence="11" type="ORF">GCE9029_02724</name>
</gene>
<comment type="function">
    <text evidence="9">Part of the tripartite ATP-independent periplasmic (TRAP) transport system.</text>
</comment>
<dbReference type="STRING" id="1796497.GCE9029_02724"/>
<evidence type="ECO:0000256" key="7">
    <source>
        <dbReference type="ARBA" id="ARBA00023136"/>
    </source>
</evidence>
<feature type="transmembrane region" description="Helical" evidence="9">
    <location>
        <begin position="105"/>
        <end position="124"/>
    </location>
</feature>
<feature type="transmembrane region" description="Helical" evidence="9">
    <location>
        <begin position="144"/>
        <end position="162"/>
    </location>
</feature>
<evidence type="ECO:0000256" key="2">
    <source>
        <dbReference type="ARBA" id="ARBA00022448"/>
    </source>
</evidence>
<evidence type="ECO:0000313" key="12">
    <source>
        <dbReference type="Proteomes" id="UP000071641"/>
    </source>
</evidence>
<evidence type="ECO:0000256" key="5">
    <source>
        <dbReference type="ARBA" id="ARBA00022692"/>
    </source>
</evidence>
<dbReference type="GO" id="GO:0022857">
    <property type="term" value="F:transmembrane transporter activity"/>
    <property type="evidence" value="ECO:0007669"/>
    <property type="project" value="UniProtKB-UniRule"/>
</dbReference>
<dbReference type="InterPro" id="IPR007387">
    <property type="entry name" value="TRAP_DctQ"/>
</dbReference>
<reference evidence="12" key="1">
    <citation type="submission" date="2016-02" db="EMBL/GenBank/DDBJ databases">
        <authorList>
            <person name="Rodrigo-Torres Lidia"/>
            <person name="Arahal R.David."/>
        </authorList>
    </citation>
    <scope>NUCLEOTIDE SEQUENCE [LARGE SCALE GENOMIC DNA]</scope>
    <source>
        <strain evidence="12">CECT 9029</strain>
    </source>
</reference>
<accession>A0A128F4B8</accession>
<keyword evidence="7 9" id="KW-0472">Membrane</keyword>
<comment type="similarity">
    <text evidence="8 9">Belongs to the TRAP transporter small permease family.</text>
</comment>
<keyword evidence="2 9" id="KW-0813">Transport</keyword>
<keyword evidence="3" id="KW-1003">Cell membrane</keyword>
<dbReference type="AlphaFoldDB" id="A0A128F4B8"/>
<dbReference type="PANTHER" id="PTHR35011">
    <property type="entry name" value="2,3-DIKETO-L-GULONATE TRAP TRANSPORTER SMALL PERMEASE PROTEIN YIAM"/>
    <property type="match status" value="1"/>
</dbReference>
<evidence type="ECO:0000256" key="8">
    <source>
        <dbReference type="ARBA" id="ARBA00038436"/>
    </source>
</evidence>
<dbReference type="InterPro" id="IPR055348">
    <property type="entry name" value="DctQ"/>
</dbReference>
<keyword evidence="6 9" id="KW-1133">Transmembrane helix</keyword>
<evidence type="ECO:0000259" key="10">
    <source>
        <dbReference type="Pfam" id="PF04290"/>
    </source>
</evidence>